<dbReference type="Ensembl" id="ENSHHUT00000059494.1">
    <property type="protein sequence ID" value="ENSHHUP00000057527.1"/>
    <property type="gene ID" value="ENSHHUG00000034286.1"/>
</dbReference>
<feature type="disulfide bond" evidence="7">
    <location>
        <begin position="216"/>
        <end position="277"/>
    </location>
</feature>
<comment type="subcellular location">
    <subcellularLocation>
        <location evidence="1">Secreted</location>
    </subcellularLocation>
</comment>
<dbReference type="FunFam" id="3.10.250.10:FF:000005">
    <property type="entry name" value="Neurotrypsin isoform A"/>
    <property type="match status" value="2"/>
</dbReference>
<dbReference type="SMART" id="SM00202">
    <property type="entry name" value="SR"/>
    <property type="match status" value="3"/>
</dbReference>
<dbReference type="PANTHER" id="PTHR19331:SF22">
    <property type="entry name" value="DELETED IN MALIGNANT BRAIN TUMORS 1 PROTEIN"/>
    <property type="match status" value="1"/>
</dbReference>
<keyword evidence="5 7" id="KW-1015">Disulfide bond</keyword>
<evidence type="ECO:0000313" key="11">
    <source>
        <dbReference type="Proteomes" id="UP000314982"/>
    </source>
</evidence>
<organism evidence="10 11">
    <name type="scientific">Hucho hucho</name>
    <name type="common">huchen</name>
    <dbReference type="NCBI Taxonomy" id="62062"/>
    <lineage>
        <taxon>Eukaryota</taxon>
        <taxon>Metazoa</taxon>
        <taxon>Chordata</taxon>
        <taxon>Craniata</taxon>
        <taxon>Vertebrata</taxon>
        <taxon>Euteleostomi</taxon>
        <taxon>Actinopterygii</taxon>
        <taxon>Neopterygii</taxon>
        <taxon>Teleostei</taxon>
        <taxon>Protacanthopterygii</taxon>
        <taxon>Salmoniformes</taxon>
        <taxon>Salmonidae</taxon>
        <taxon>Salmoninae</taxon>
        <taxon>Hucho</taxon>
    </lineage>
</organism>
<evidence type="ECO:0000256" key="2">
    <source>
        <dbReference type="ARBA" id="ARBA00022525"/>
    </source>
</evidence>
<dbReference type="PANTHER" id="PTHR19331">
    <property type="entry name" value="SCAVENGER RECEPTOR DOMAIN-CONTAINING"/>
    <property type="match status" value="1"/>
</dbReference>
<keyword evidence="2" id="KW-0964">Secreted</keyword>
<dbReference type="Pfam" id="PF00530">
    <property type="entry name" value="SRCR"/>
    <property type="match status" value="3"/>
</dbReference>
<evidence type="ECO:0000256" key="8">
    <source>
        <dbReference type="SAM" id="Phobius"/>
    </source>
</evidence>
<feature type="disulfide bond" evidence="7">
    <location>
        <begin position="140"/>
        <end position="150"/>
    </location>
</feature>
<keyword evidence="3" id="KW-0732">Signal</keyword>
<dbReference type="PRINTS" id="PR00258">
    <property type="entry name" value="SPERACTRCPTR"/>
</dbReference>
<protein>
    <recommendedName>
        <fullName evidence="9">SRCR domain-containing protein</fullName>
    </recommendedName>
</protein>
<reference evidence="10" key="3">
    <citation type="submission" date="2025-09" db="UniProtKB">
        <authorList>
            <consortium name="Ensembl"/>
        </authorList>
    </citation>
    <scope>IDENTIFICATION</scope>
</reference>
<feature type="transmembrane region" description="Helical" evidence="8">
    <location>
        <begin position="12"/>
        <end position="33"/>
    </location>
</feature>
<dbReference type="Proteomes" id="UP000314982">
    <property type="component" value="Unassembled WGS sequence"/>
</dbReference>
<feature type="domain" description="SRCR" evidence="9">
    <location>
        <begin position="283"/>
        <end position="383"/>
    </location>
</feature>
<keyword evidence="6" id="KW-0325">Glycoprotein</keyword>
<keyword evidence="8" id="KW-0812">Transmembrane</keyword>
<keyword evidence="8" id="KW-0472">Membrane</keyword>
<reference evidence="10" key="2">
    <citation type="submission" date="2025-08" db="UniProtKB">
        <authorList>
            <consortium name="Ensembl"/>
        </authorList>
    </citation>
    <scope>IDENTIFICATION</scope>
</reference>
<reference evidence="11" key="1">
    <citation type="submission" date="2018-06" db="EMBL/GenBank/DDBJ databases">
        <title>Genome assembly of Danube salmon.</title>
        <authorList>
            <person name="Macqueen D.J."/>
            <person name="Gundappa M.K."/>
        </authorList>
    </citation>
    <scope>NUCLEOTIDE SEQUENCE [LARGE SCALE GENOMIC DNA]</scope>
</reference>
<keyword evidence="8" id="KW-1133">Transmembrane helix</keyword>
<feature type="domain" description="SRCR" evidence="9">
    <location>
        <begin position="69"/>
        <end position="171"/>
    </location>
</feature>
<evidence type="ECO:0000256" key="3">
    <source>
        <dbReference type="ARBA" id="ARBA00022729"/>
    </source>
</evidence>
<evidence type="ECO:0000259" key="9">
    <source>
        <dbReference type="PROSITE" id="PS50287"/>
    </source>
</evidence>
<dbReference type="InterPro" id="IPR001190">
    <property type="entry name" value="SRCR"/>
</dbReference>
<evidence type="ECO:0000256" key="4">
    <source>
        <dbReference type="ARBA" id="ARBA00022737"/>
    </source>
</evidence>
<accession>A0A4W5P2H9</accession>
<proteinExistence type="predicted"/>
<feature type="disulfide bond" evidence="7">
    <location>
        <begin position="352"/>
        <end position="362"/>
    </location>
</feature>
<keyword evidence="11" id="KW-1185">Reference proteome</keyword>
<dbReference type="PROSITE" id="PS50287">
    <property type="entry name" value="SRCR_2"/>
    <property type="match status" value="3"/>
</dbReference>
<dbReference type="PROSITE" id="PS00420">
    <property type="entry name" value="SRCR_1"/>
    <property type="match status" value="1"/>
</dbReference>
<feature type="disulfide bond" evidence="7">
    <location>
        <begin position="308"/>
        <end position="372"/>
    </location>
</feature>
<dbReference type="SUPFAM" id="SSF56487">
    <property type="entry name" value="SRCR-like"/>
    <property type="match status" value="3"/>
</dbReference>
<dbReference type="FunFam" id="3.10.250.10:FF:000002">
    <property type="entry name" value="Scavenger receptor cysteine-rich type 1 protein M130"/>
    <property type="match status" value="1"/>
</dbReference>
<evidence type="ECO:0000256" key="6">
    <source>
        <dbReference type="ARBA" id="ARBA00023180"/>
    </source>
</evidence>
<keyword evidence="4" id="KW-0677">Repeat</keyword>
<name>A0A4W5P2H9_9TELE</name>
<evidence type="ECO:0000256" key="5">
    <source>
        <dbReference type="ARBA" id="ARBA00023157"/>
    </source>
</evidence>
<evidence type="ECO:0000256" key="7">
    <source>
        <dbReference type="PROSITE-ProRule" id="PRU00196"/>
    </source>
</evidence>
<comment type="caution">
    <text evidence="7">Lacks conserved residue(s) required for the propagation of feature annotation.</text>
</comment>
<feature type="domain" description="SRCR" evidence="9">
    <location>
        <begin position="178"/>
        <end position="278"/>
    </location>
</feature>
<dbReference type="GO" id="GO:0016020">
    <property type="term" value="C:membrane"/>
    <property type="evidence" value="ECO:0007669"/>
    <property type="project" value="InterPro"/>
</dbReference>
<sequence>MVSKRIFKKEMATSVNVCLIVMFWLSVFINIYYGSPLAAAKATLPGVQFHCVSPQQLIKWCYLHWQVSIRLVNGASRCSGKVEILYKGQWGRVCGQKWDINDANVVCGQLGCGRAVSVQGSVHVGQGSGDRPTWLDDVGCKGTESSLTECSHGGLKHHDCLQAQDARVVCSGKIKPNIRLVNGSGLCSGRVEVYQIGRWRTVCDDVWDLNDAAVVCRQLGCGRADSAPQRAYFGQGSGPIWQDDVGCSGRECSITQCPHTGGGTHNCNHGNDASVICSVKTNIRLVNGSGLCSGRVEVYQIGRWRTVCDDVWDLNDAAVVCRQLGCGRADSAPQRAYFGQGSGPIWQDDVGCSGRECSITQCPHTGGGTHNCNHGNDASVIYRLRLLFPH</sequence>
<dbReference type="InterPro" id="IPR036772">
    <property type="entry name" value="SRCR-like_dom_sf"/>
</dbReference>
<evidence type="ECO:0000313" key="10">
    <source>
        <dbReference type="Ensembl" id="ENSHHUP00000057527.1"/>
    </source>
</evidence>
<dbReference type="GeneTree" id="ENSGT00950000183145"/>
<evidence type="ECO:0000256" key="1">
    <source>
        <dbReference type="ARBA" id="ARBA00004613"/>
    </source>
</evidence>
<dbReference type="AlphaFoldDB" id="A0A4W5P2H9"/>
<feature type="disulfide bond" evidence="7">
    <location>
        <begin position="203"/>
        <end position="267"/>
    </location>
</feature>
<dbReference type="Gene3D" id="3.10.250.10">
    <property type="entry name" value="SRCR-like domain"/>
    <property type="match status" value="3"/>
</dbReference>
<feature type="disulfide bond" evidence="7">
    <location>
        <begin position="247"/>
        <end position="257"/>
    </location>
</feature>